<reference evidence="2" key="1">
    <citation type="journal article" date="2015" name="Nat. Genet.">
        <title>The genome and transcriptome of the zoonotic hookworm Ancylostoma ceylanicum identify infection-specific gene families.</title>
        <authorList>
            <person name="Schwarz E.M."/>
            <person name="Hu Y."/>
            <person name="Antoshechkin I."/>
            <person name="Miller M.M."/>
            <person name="Sternberg P.W."/>
            <person name="Aroian R.V."/>
        </authorList>
    </citation>
    <scope>NUCLEOTIDE SEQUENCE</scope>
    <source>
        <strain evidence="2">HY135</strain>
    </source>
</reference>
<sequence>MRISVSATFKSTIGDIQQYLTVSHMLKSGCLHNKMSQKGQHHDCSPLFRSLHIGNATREKLIVPALHMYLDAMCALLVEKWKISAFDRFD</sequence>
<gene>
    <name evidence="1" type="primary">Acey_s0385.g428</name>
    <name evidence="1" type="ORF">Y032_0385g428</name>
</gene>
<dbReference type="AlphaFoldDB" id="A0A016RSL7"/>
<dbReference type="EMBL" id="JARK01001721">
    <property type="protein sequence ID" value="EYB81385.1"/>
    <property type="molecule type" value="Genomic_DNA"/>
</dbReference>
<accession>A0A016RSL7</accession>
<keyword evidence="2" id="KW-1185">Reference proteome</keyword>
<name>A0A016RSL7_9BILA</name>
<evidence type="ECO:0000313" key="2">
    <source>
        <dbReference type="Proteomes" id="UP000024635"/>
    </source>
</evidence>
<comment type="caution">
    <text evidence="1">The sequence shown here is derived from an EMBL/GenBank/DDBJ whole genome shotgun (WGS) entry which is preliminary data.</text>
</comment>
<proteinExistence type="predicted"/>
<dbReference type="Proteomes" id="UP000024635">
    <property type="component" value="Unassembled WGS sequence"/>
</dbReference>
<protein>
    <submittedName>
        <fullName evidence="1">Uncharacterized protein</fullName>
    </submittedName>
</protein>
<organism evidence="1 2">
    <name type="scientific">Ancylostoma ceylanicum</name>
    <dbReference type="NCBI Taxonomy" id="53326"/>
    <lineage>
        <taxon>Eukaryota</taxon>
        <taxon>Metazoa</taxon>
        <taxon>Ecdysozoa</taxon>
        <taxon>Nematoda</taxon>
        <taxon>Chromadorea</taxon>
        <taxon>Rhabditida</taxon>
        <taxon>Rhabditina</taxon>
        <taxon>Rhabditomorpha</taxon>
        <taxon>Strongyloidea</taxon>
        <taxon>Ancylostomatidae</taxon>
        <taxon>Ancylostomatinae</taxon>
        <taxon>Ancylostoma</taxon>
    </lineage>
</organism>
<evidence type="ECO:0000313" key="1">
    <source>
        <dbReference type="EMBL" id="EYB81385.1"/>
    </source>
</evidence>